<sequence length="186" mass="21902">MILENDDKLISKVTVRLKRTDNNTVIGTGILYYQDSLKDKIYIFTTAHSLFNDSDEFKEKLDSIDIDVFNDNSNRYETITVNNIDERLISKDKDSDFAIIIIEKELIENLVGEIPKIKVAKERLDFSKFVCKGFPMATMGKELDVIYPIWKQRMTEVDKFQLELTETYTEFNMKGFSRWWNFYGCK</sequence>
<dbReference type="RefSeq" id="WP_267676276.1">
    <property type="nucleotide sequence ID" value="NZ_CP113088.1"/>
</dbReference>
<organism evidence="1 2">
    <name type="scientific">Lacinutrix neustonica</name>
    <dbReference type="NCBI Taxonomy" id="2980107"/>
    <lineage>
        <taxon>Bacteria</taxon>
        <taxon>Pseudomonadati</taxon>
        <taxon>Bacteroidota</taxon>
        <taxon>Flavobacteriia</taxon>
        <taxon>Flavobacteriales</taxon>
        <taxon>Flavobacteriaceae</taxon>
        <taxon>Lacinutrix</taxon>
    </lineage>
</organism>
<evidence type="ECO:0008006" key="3">
    <source>
        <dbReference type="Google" id="ProtNLM"/>
    </source>
</evidence>
<dbReference type="AlphaFoldDB" id="A0A9E8MUC0"/>
<gene>
    <name evidence="1" type="ORF">N7U66_17395</name>
</gene>
<protein>
    <recommendedName>
        <fullName evidence="3">Trypsin-like peptidase domain-containing protein</fullName>
    </recommendedName>
</protein>
<reference evidence="1" key="1">
    <citation type="submission" date="2022-11" db="EMBL/GenBank/DDBJ databases">
        <title>Lacinutrix neustonica HL-RS19T sp. nov., isolated from the surface microlayer sample of brackish Lake Shihwa.</title>
        <authorList>
            <person name="Choi J.Y."/>
            <person name="Hwang C.Y."/>
        </authorList>
    </citation>
    <scope>NUCLEOTIDE SEQUENCE</scope>
    <source>
        <strain evidence="1">HL-RS19</strain>
    </source>
</reference>
<dbReference type="EMBL" id="CP113088">
    <property type="protein sequence ID" value="WAC01678.1"/>
    <property type="molecule type" value="Genomic_DNA"/>
</dbReference>
<dbReference type="Proteomes" id="UP001164705">
    <property type="component" value="Chromosome"/>
</dbReference>
<keyword evidence="2" id="KW-1185">Reference proteome</keyword>
<accession>A0A9E8MUC0</accession>
<proteinExistence type="predicted"/>
<evidence type="ECO:0000313" key="2">
    <source>
        <dbReference type="Proteomes" id="UP001164705"/>
    </source>
</evidence>
<dbReference type="KEGG" id="lnu:N7U66_17395"/>
<evidence type="ECO:0000313" key="1">
    <source>
        <dbReference type="EMBL" id="WAC01678.1"/>
    </source>
</evidence>
<name>A0A9E8MUC0_9FLAO</name>